<dbReference type="PROSITE" id="PS50005">
    <property type="entry name" value="TPR"/>
    <property type="match status" value="1"/>
</dbReference>
<dbReference type="RefSeq" id="WP_254089902.1">
    <property type="nucleotide sequence ID" value="NZ_JAHESC010000010.1"/>
</dbReference>
<name>A0AAP2D986_9BACT</name>
<accession>A0AAP2D986</accession>
<dbReference type="Gene3D" id="1.25.40.10">
    <property type="entry name" value="Tetratricopeptide repeat domain"/>
    <property type="match status" value="1"/>
</dbReference>
<evidence type="ECO:0000256" key="2">
    <source>
        <dbReference type="SAM" id="SignalP"/>
    </source>
</evidence>
<protein>
    <submittedName>
        <fullName evidence="3">Tetratricopeptide repeat protein</fullName>
    </submittedName>
</protein>
<feature type="chain" id="PRO_5042848122" evidence="2">
    <location>
        <begin position="20"/>
        <end position="297"/>
    </location>
</feature>
<proteinExistence type="predicted"/>
<reference evidence="3 4" key="1">
    <citation type="submission" date="2021-05" db="EMBL/GenBank/DDBJ databases">
        <title>A Polyphasic approach of four new species of the genus Ohtaekwangia: Ohtaekwangia histidinii sp. nov., Ohtaekwangia cretensis sp. nov., Ohtaekwangia indiensis sp. nov., Ohtaekwangia reichenbachii sp. nov. from diverse environment.</title>
        <authorList>
            <person name="Octaviana S."/>
        </authorList>
    </citation>
    <scope>NUCLEOTIDE SEQUENCE [LARGE SCALE GENOMIC DNA]</scope>
    <source>
        <strain evidence="3 4">PWU37</strain>
    </source>
</reference>
<dbReference type="AlphaFoldDB" id="A0AAP2D986"/>
<gene>
    <name evidence="3" type="ORF">KK078_08865</name>
</gene>
<dbReference type="EMBL" id="JAHESC010000010">
    <property type="protein sequence ID" value="MBT1686665.1"/>
    <property type="molecule type" value="Genomic_DNA"/>
</dbReference>
<dbReference type="InterPro" id="IPR011990">
    <property type="entry name" value="TPR-like_helical_dom_sf"/>
</dbReference>
<dbReference type="InterPro" id="IPR019734">
    <property type="entry name" value="TPR_rpt"/>
</dbReference>
<keyword evidence="4" id="KW-1185">Reference proteome</keyword>
<dbReference type="SUPFAM" id="SSF48452">
    <property type="entry name" value="TPR-like"/>
    <property type="match status" value="1"/>
</dbReference>
<evidence type="ECO:0000313" key="4">
    <source>
        <dbReference type="Proteomes" id="UP001319180"/>
    </source>
</evidence>
<keyword evidence="2" id="KW-0732">Signal</keyword>
<sequence length="297" mass="34534">MKNLPVLMALIVSVNFCYAQDYRAQFVESLQADDTLKQWEILTTWQKADPKSPELYTSYFNYYFQKSKQELIALTEEEPSGESMSFQDSTGQTVGFFGNQTTFNGPVLQKGLDKIDEGIRLYPNRLDMRFGKIYVLGQLEDWDNFTQEIVKAIQYSKQNKNAWYWTNNEKKENGQEFFLTSLQDYQVQLYEAGRDVLAKYMGTIANEVLKYYPDHVESMSNLSITYLLTDKPDKAIEILLKAEKISPRDPIILGNIAHGYKQAGDRKKAIEYYRKTIQYADPETAEQAEQQLKELER</sequence>
<comment type="caution">
    <text evidence="3">The sequence shown here is derived from an EMBL/GenBank/DDBJ whole genome shotgun (WGS) entry which is preliminary data.</text>
</comment>
<keyword evidence="1" id="KW-0802">TPR repeat</keyword>
<evidence type="ECO:0000256" key="1">
    <source>
        <dbReference type="PROSITE-ProRule" id="PRU00339"/>
    </source>
</evidence>
<dbReference type="Pfam" id="PF13181">
    <property type="entry name" value="TPR_8"/>
    <property type="match status" value="2"/>
</dbReference>
<evidence type="ECO:0000313" key="3">
    <source>
        <dbReference type="EMBL" id="MBT1686665.1"/>
    </source>
</evidence>
<feature type="signal peptide" evidence="2">
    <location>
        <begin position="1"/>
        <end position="19"/>
    </location>
</feature>
<dbReference type="Proteomes" id="UP001319180">
    <property type="component" value="Unassembled WGS sequence"/>
</dbReference>
<dbReference type="SMART" id="SM00028">
    <property type="entry name" value="TPR"/>
    <property type="match status" value="2"/>
</dbReference>
<feature type="repeat" description="TPR" evidence="1">
    <location>
        <begin position="216"/>
        <end position="249"/>
    </location>
</feature>
<organism evidence="3 4">
    <name type="scientific">Dawidia soli</name>
    <dbReference type="NCBI Taxonomy" id="2782352"/>
    <lineage>
        <taxon>Bacteria</taxon>
        <taxon>Pseudomonadati</taxon>
        <taxon>Bacteroidota</taxon>
        <taxon>Cytophagia</taxon>
        <taxon>Cytophagales</taxon>
        <taxon>Chryseotaleaceae</taxon>
        <taxon>Dawidia</taxon>
    </lineage>
</organism>